<comment type="subunit">
    <text evidence="1">Heterotrimer of A, B and C subunits.</text>
</comment>
<protein>
    <recommendedName>
        <fullName evidence="1">Aspartyl/glutamyl-tRNA(Asn/Gln) amidotransferase subunit C</fullName>
        <shortName evidence="1">Asp/Glu-ADT subunit C</shortName>
        <ecNumber evidence="1">6.3.5.-</ecNumber>
    </recommendedName>
</protein>
<keyword evidence="1" id="KW-0547">Nucleotide-binding</keyword>
<comment type="catalytic activity">
    <reaction evidence="1">
        <text>L-aspartyl-tRNA(Asn) + L-glutamine + ATP + H2O = L-asparaginyl-tRNA(Asn) + L-glutamate + ADP + phosphate + 2 H(+)</text>
        <dbReference type="Rhea" id="RHEA:14513"/>
        <dbReference type="Rhea" id="RHEA-COMP:9674"/>
        <dbReference type="Rhea" id="RHEA-COMP:9677"/>
        <dbReference type="ChEBI" id="CHEBI:15377"/>
        <dbReference type="ChEBI" id="CHEBI:15378"/>
        <dbReference type="ChEBI" id="CHEBI:29985"/>
        <dbReference type="ChEBI" id="CHEBI:30616"/>
        <dbReference type="ChEBI" id="CHEBI:43474"/>
        <dbReference type="ChEBI" id="CHEBI:58359"/>
        <dbReference type="ChEBI" id="CHEBI:78515"/>
        <dbReference type="ChEBI" id="CHEBI:78516"/>
        <dbReference type="ChEBI" id="CHEBI:456216"/>
    </reaction>
</comment>
<accession>A0A518ANX6</accession>
<dbReference type="PANTHER" id="PTHR15004">
    <property type="entry name" value="GLUTAMYL-TRNA(GLN) AMIDOTRANSFERASE SUBUNIT C, MITOCHONDRIAL"/>
    <property type="match status" value="1"/>
</dbReference>
<comment type="function">
    <text evidence="1">Allows the formation of correctly charged Asn-tRNA(Asn) or Gln-tRNA(Gln) through the transamidation of misacylated Asp-tRNA(Asn) or Glu-tRNA(Gln) in organisms which lack either or both of asparaginyl-tRNA or glutaminyl-tRNA synthetases. The reaction takes place in the presence of glutamine and ATP through an activated phospho-Asp-tRNA(Asn) or phospho-Glu-tRNA(Gln).</text>
</comment>
<dbReference type="Gene3D" id="1.10.20.60">
    <property type="entry name" value="Glu-tRNAGln amidotransferase C subunit, N-terminal domain"/>
    <property type="match status" value="1"/>
</dbReference>
<dbReference type="GO" id="GO:0016740">
    <property type="term" value="F:transferase activity"/>
    <property type="evidence" value="ECO:0007669"/>
    <property type="project" value="UniProtKB-KW"/>
</dbReference>
<dbReference type="EC" id="6.3.5.-" evidence="1"/>
<keyword evidence="3" id="KW-1185">Reference proteome</keyword>
<dbReference type="GO" id="GO:0050567">
    <property type="term" value="F:glutaminyl-tRNA synthase (glutamine-hydrolyzing) activity"/>
    <property type="evidence" value="ECO:0007669"/>
    <property type="project" value="UniProtKB-UniRule"/>
</dbReference>
<keyword evidence="2" id="KW-0808">Transferase</keyword>
<dbReference type="OrthoDB" id="9813938at2"/>
<dbReference type="PANTHER" id="PTHR15004:SF0">
    <property type="entry name" value="GLUTAMYL-TRNA(GLN) AMIDOTRANSFERASE SUBUNIT C, MITOCHONDRIAL"/>
    <property type="match status" value="1"/>
</dbReference>
<gene>
    <name evidence="1 2" type="primary">gatC</name>
    <name evidence="2" type="ORF">Pan181_26370</name>
</gene>
<dbReference type="EMBL" id="CP036278">
    <property type="protein sequence ID" value="QDU56428.1"/>
    <property type="molecule type" value="Genomic_DNA"/>
</dbReference>
<dbReference type="SUPFAM" id="SSF141000">
    <property type="entry name" value="Glu-tRNAGln amidotransferase C subunit"/>
    <property type="match status" value="1"/>
</dbReference>
<evidence type="ECO:0000313" key="3">
    <source>
        <dbReference type="Proteomes" id="UP000315750"/>
    </source>
</evidence>
<organism evidence="2 3">
    <name type="scientific">Aeoliella mucimassa</name>
    <dbReference type="NCBI Taxonomy" id="2527972"/>
    <lineage>
        <taxon>Bacteria</taxon>
        <taxon>Pseudomonadati</taxon>
        <taxon>Planctomycetota</taxon>
        <taxon>Planctomycetia</taxon>
        <taxon>Pirellulales</taxon>
        <taxon>Lacipirellulaceae</taxon>
        <taxon>Aeoliella</taxon>
    </lineage>
</organism>
<dbReference type="InterPro" id="IPR036113">
    <property type="entry name" value="Asp/Glu-ADT_sf_sub_c"/>
</dbReference>
<dbReference type="GO" id="GO:0070681">
    <property type="term" value="P:glutaminyl-tRNAGln biosynthesis via transamidation"/>
    <property type="evidence" value="ECO:0007669"/>
    <property type="project" value="TreeGrafter"/>
</dbReference>
<dbReference type="KEGG" id="amuc:Pan181_26370"/>
<proteinExistence type="inferred from homology"/>
<dbReference type="NCBIfam" id="TIGR00135">
    <property type="entry name" value="gatC"/>
    <property type="match status" value="1"/>
</dbReference>
<keyword evidence="1" id="KW-0067">ATP-binding</keyword>
<evidence type="ECO:0000256" key="1">
    <source>
        <dbReference type="HAMAP-Rule" id="MF_00122"/>
    </source>
</evidence>
<evidence type="ECO:0000313" key="2">
    <source>
        <dbReference type="EMBL" id="QDU56428.1"/>
    </source>
</evidence>
<dbReference type="GO" id="GO:0005524">
    <property type="term" value="F:ATP binding"/>
    <property type="evidence" value="ECO:0007669"/>
    <property type="project" value="UniProtKB-KW"/>
</dbReference>
<dbReference type="GO" id="GO:0006412">
    <property type="term" value="P:translation"/>
    <property type="evidence" value="ECO:0007669"/>
    <property type="project" value="UniProtKB-UniRule"/>
</dbReference>
<sequence>MSLTAADVEKVALLSRLMLSPEELQSLTSEMASIVEYVDQLAEVDTSDVEPMAHAVEMHNVTKDDAVAQSLSREQALATAPKHNNEGYLVPAVLGD</sequence>
<keyword evidence="1 2" id="KW-0436">Ligase</keyword>
<dbReference type="InterPro" id="IPR003837">
    <property type="entry name" value="GatC"/>
</dbReference>
<reference evidence="2 3" key="1">
    <citation type="submission" date="2019-02" db="EMBL/GenBank/DDBJ databases">
        <title>Deep-cultivation of Planctomycetes and their phenomic and genomic characterization uncovers novel biology.</title>
        <authorList>
            <person name="Wiegand S."/>
            <person name="Jogler M."/>
            <person name="Boedeker C."/>
            <person name="Pinto D."/>
            <person name="Vollmers J."/>
            <person name="Rivas-Marin E."/>
            <person name="Kohn T."/>
            <person name="Peeters S.H."/>
            <person name="Heuer A."/>
            <person name="Rast P."/>
            <person name="Oberbeckmann S."/>
            <person name="Bunk B."/>
            <person name="Jeske O."/>
            <person name="Meyerdierks A."/>
            <person name="Storesund J.E."/>
            <person name="Kallscheuer N."/>
            <person name="Luecker S."/>
            <person name="Lage O.M."/>
            <person name="Pohl T."/>
            <person name="Merkel B.J."/>
            <person name="Hornburger P."/>
            <person name="Mueller R.-W."/>
            <person name="Bruemmer F."/>
            <person name="Labrenz M."/>
            <person name="Spormann A.M."/>
            <person name="Op den Camp H."/>
            <person name="Overmann J."/>
            <person name="Amann R."/>
            <person name="Jetten M.S.M."/>
            <person name="Mascher T."/>
            <person name="Medema M.H."/>
            <person name="Devos D.P."/>
            <person name="Kaster A.-K."/>
            <person name="Ovreas L."/>
            <person name="Rohde M."/>
            <person name="Galperin M.Y."/>
            <person name="Jogler C."/>
        </authorList>
    </citation>
    <scope>NUCLEOTIDE SEQUENCE [LARGE SCALE GENOMIC DNA]</scope>
    <source>
        <strain evidence="2 3">Pan181</strain>
    </source>
</reference>
<keyword evidence="1" id="KW-0648">Protein biosynthesis</keyword>
<comment type="catalytic activity">
    <reaction evidence="1">
        <text>L-glutamyl-tRNA(Gln) + L-glutamine + ATP + H2O = L-glutaminyl-tRNA(Gln) + L-glutamate + ADP + phosphate + H(+)</text>
        <dbReference type="Rhea" id="RHEA:17521"/>
        <dbReference type="Rhea" id="RHEA-COMP:9681"/>
        <dbReference type="Rhea" id="RHEA-COMP:9684"/>
        <dbReference type="ChEBI" id="CHEBI:15377"/>
        <dbReference type="ChEBI" id="CHEBI:15378"/>
        <dbReference type="ChEBI" id="CHEBI:29985"/>
        <dbReference type="ChEBI" id="CHEBI:30616"/>
        <dbReference type="ChEBI" id="CHEBI:43474"/>
        <dbReference type="ChEBI" id="CHEBI:58359"/>
        <dbReference type="ChEBI" id="CHEBI:78520"/>
        <dbReference type="ChEBI" id="CHEBI:78521"/>
        <dbReference type="ChEBI" id="CHEBI:456216"/>
    </reaction>
</comment>
<dbReference type="Pfam" id="PF02686">
    <property type="entry name" value="GatC"/>
    <property type="match status" value="1"/>
</dbReference>
<name>A0A518ANX6_9BACT</name>
<dbReference type="GO" id="GO:0006450">
    <property type="term" value="P:regulation of translational fidelity"/>
    <property type="evidence" value="ECO:0007669"/>
    <property type="project" value="InterPro"/>
</dbReference>
<dbReference type="HAMAP" id="MF_00122">
    <property type="entry name" value="GatC"/>
    <property type="match status" value="1"/>
</dbReference>
<dbReference type="Proteomes" id="UP000315750">
    <property type="component" value="Chromosome"/>
</dbReference>
<dbReference type="GO" id="GO:0050566">
    <property type="term" value="F:asparaginyl-tRNA synthase (glutamine-hydrolyzing) activity"/>
    <property type="evidence" value="ECO:0007669"/>
    <property type="project" value="RHEA"/>
</dbReference>
<dbReference type="AlphaFoldDB" id="A0A518ANX6"/>
<dbReference type="RefSeq" id="WP_145247175.1">
    <property type="nucleotide sequence ID" value="NZ_CP036278.1"/>
</dbReference>
<comment type="similarity">
    <text evidence="1">Belongs to the GatC family.</text>
</comment>